<dbReference type="RefSeq" id="WP_155342904.1">
    <property type="nucleotide sequence ID" value="NZ_BAAAHM010000026.1"/>
</dbReference>
<dbReference type="InterPro" id="IPR051011">
    <property type="entry name" value="Metal_resp_trans_reg"/>
</dbReference>
<dbReference type="CDD" id="cd00090">
    <property type="entry name" value="HTH_ARSR"/>
    <property type="match status" value="1"/>
</dbReference>
<organism evidence="1 2">
    <name type="scientific">Acrocarpospora pleiomorpha</name>
    <dbReference type="NCBI Taxonomy" id="90975"/>
    <lineage>
        <taxon>Bacteria</taxon>
        <taxon>Bacillati</taxon>
        <taxon>Actinomycetota</taxon>
        <taxon>Actinomycetes</taxon>
        <taxon>Streptosporangiales</taxon>
        <taxon>Streptosporangiaceae</taxon>
        <taxon>Acrocarpospora</taxon>
    </lineage>
</organism>
<accession>A0A5M3X9E4</accession>
<dbReference type="EMBL" id="BLAF01000005">
    <property type="protein sequence ID" value="GES17724.1"/>
    <property type="molecule type" value="Genomic_DNA"/>
</dbReference>
<sequence length="226" mass="24370">MLRIHFTAEDIARTRLATAPRAGHHDDLIRASVEADVAARVGALLAGGVEALLRGFEPLMRWRAPVLEVRHPVERDLHLQGRGLRLVPSFCCGATPLPLAEQDLTPVLVYPIAPEHRRDAITDPGDSLADLMGGTRAAVLAALRDSASTTQLATRLHTSLAAMSRHTKTLRQAGLITSTRRGPAVLHGLTPLGRRLLDGPLCVTAQRSSPSQGADRLLRLCDSHDQ</sequence>
<evidence type="ECO:0008006" key="3">
    <source>
        <dbReference type="Google" id="ProtNLM"/>
    </source>
</evidence>
<dbReference type="Pfam" id="PF12840">
    <property type="entry name" value="HTH_20"/>
    <property type="match status" value="1"/>
</dbReference>
<dbReference type="InterPro" id="IPR036388">
    <property type="entry name" value="WH-like_DNA-bd_sf"/>
</dbReference>
<reference evidence="1 2" key="1">
    <citation type="submission" date="2019-10" db="EMBL/GenBank/DDBJ databases">
        <title>Whole genome shotgun sequence of Acrocarpospora pleiomorpha NBRC 16267.</title>
        <authorList>
            <person name="Ichikawa N."/>
            <person name="Kimura A."/>
            <person name="Kitahashi Y."/>
            <person name="Komaki H."/>
            <person name="Oguchi A."/>
        </authorList>
    </citation>
    <scope>NUCLEOTIDE SEQUENCE [LARGE SCALE GENOMIC DNA]</scope>
    <source>
        <strain evidence="1 2">NBRC 16267</strain>
    </source>
</reference>
<dbReference type="PANTHER" id="PTHR43132">
    <property type="entry name" value="ARSENICAL RESISTANCE OPERON REPRESSOR ARSR-RELATED"/>
    <property type="match status" value="1"/>
</dbReference>
<dbReference type="InterPro" id="IPR036390">
    <property type="entry name" value="WH_DNA-bd_sf"/>
</dbReference>
<dbReference type="SUPFAM" id="SSF46785">
    <property type="entry name" value="Winged helix' DNA-binding domain"/>
    <property type="match status" value="1"/>
</dbReference>
<name>A0A5M3X9E4_9ACTN</name>
<keyword evidence="2" id="KW-1185">Reference proteome</keyword>
<evidence type="ECO:0000313" key="2">
    <source>
        <dbReference type="Proteomes" id="UP000377595"/>
    </source>
</evidence>
<dbReference type="OrthoDB" id="3808065at2"/>
<comment type="caution">
    <text evidence="1">The sequence shown here is derived from an EMBL/GenBank/DDBJ whole genome shotgun (WGS) entry which is preliminary data.</text>
</comment>
<dbReference type="Gene3D" id="1.10.10.10">
    <property type="entry name" value="Winged helix-like DNA-binding domain superfamily/Winged helix DNA-binding domain"/>
    <property type="match status" value="1"/>
</dbReference>
<dbReference type="InterPro" id="IPR011991">
    <property type="entry name" value="ArsR-like_HTH"/>
</dbReference>
<protein>
    <recommendedName>
        <fullName evidence="3">HTH arsR-type domain-containing protein</fullName>
    </recommendedName>
</protein>
<evidence type="ECO:0000313" key="1">
    <source>
        <dbReference type="EMBL" id="GES17724.1"/>
    </source>
</evidence>
<proteinExistence type="predicted"/>
<gene>
    <name evidence="1" type="ORF">Aple_006190</name>
</gene>
<dbReference type="Proteomes" id="UP000377595">
    <property type="component" value="Unassembled WGS sequence"/>
</dbReference>
<dbReference type="AlphaFoldDB" id="A0A5M3X9E4"/>
<dbReference type="PANTHER" id="PTHR43132:SF8">
    <property type="entry name" value="HTH-TYPE TRANSCRIPTIONAL REGULATOR KMTR"/>
    <property type="match status" value="1"/>
</dbReference>